<dbReference type="EMBL" id="CP049888">
    <property type="protein sequence ID" value="QIL50024.1"/>
    <property type="molecule type" value="Genomic_DNA"/>
</dbReference>
<organism evidence="8 9">
    <name type="scientific">Weissella coleopterorum</name>
    <dbReference type="NCBI Taxonomy" id="2714949"/>
    <lineage>
        <taxon>Bacteria</taxon>
        <taxon>Bacillati</taxon>
        <taxon>Bacillota</taxon>
        <taxon>Bacilli</taxon>
        <taxon>Lactobacillales</taxon>
        <taxon>Lactobacillaceae</taxon>
        <taxon>Weissella</taxon>
    </lineage>
</organism>
<feature type="active site" evidence="5">
    <location>
        <position position="19"/>
    </location>
</feature>
<name>A0A6G8AY90_9LACO</name>
<dbReference type="RefSeq" id="WP_166009222.1">
    <property type="nucleotide sequence ID" value="NZ_CP049888.1"/>
</dbReference>
<proteinExistence type="inferred from homology"/>
<evidence type="ECO:0000256" key="6">
    <source>
        <dbReference type="RuleBase" id="RU004168"/>
    </source>
</evidence>
<dbReference type="PRINTS" id="PR00112">
    <property type="entry name" value="ACYLPHPHTASE"/>
</dbReference>
<evidence type="ECO:0000256" key="5">
    <source>
        <dbReference type="PROSITE-ProRule" id="PRU00520"/>
    </source>
</evidence>
<evidence type="ECO:0000313" key="9">
    <source>
        <dbReference type="Proteomes" id="UP000500741"/>
    </source>
</evidence>
<dbReference type="InterPro" id="IPR036046">
    <property type="entry name" value="Acylphosphatase-like_dom_sf"/>
</dbReference>
<dbReference type="Pfam" id="PF00708">
    <property type="entry name" value="Acylphosphatase"/>
    <property type="match status" value="1"/>
</dbReference>
<gene>
    <name evidence="8" type="ORF">G7084_01020</name>
</gene>
<dbReference type="InterPro" id="IPR001792">
    <property type="entry name" value="Acylphosphatase-like_dom"/>
</dbReference>
<dbReference type="PROSITE" id="PS00150">
    <property type="entry name" value="ACYLPHOSPHATASE_1"/>
    <property type="match status" value="1"/>
</dbReference>
<reference evidence="8 9" key="1">
    <citation type="submission" date="2020-03" db="EMBL/GenBank/DDBJ databases">
        <title>Weissella sp. nov., isolated from Cybister lewisianus.</title>
        <authorList>
            <person name="Hyun D.-W."/>
            <person name="Bae J.-W."/>
        </authorList>
    </citation>
    <scope>NUCLEOTIDE SEQUENCE [LARGE SCALE GENOMIC DNA]</scope>
    <source>
        <strain evidence="8 9">HDW19</strain>
    </source>
</reference>
<protein>
    <recommendedName>
        <fullName evidence="3 5">acylphosphatase</fullName>
        <ecNumber evidence="2 5">3.6.1.7</ecNumber>
    </recommendedName>
</protein>
<evidence type="ECO:0000256" key="1">
    <source>
        <dbReference type="ARBA" id="ARBA00005614"/>
    </source>
</evidence>
<evidence type="ECO:0000259" key="7">
    <source>
        <dbReference type="PROSITE" id="PS51160"/>
    </source>
</evidence>
<comment type="catalytic activity">
    <reaction evidence="4 5">
        <text>an acyl phosphate + H2O = a carboxylate + phosphate + H(+)</text>
        <dbReference type="Rhea" id="RHEA:14965"/>
        <dbReference type="ChEBI" id="CHEBI:15377"/>
        <dbReference type="ChEBI" id="CHEBI:15378"/>
        <dbReference type="ChEBI" id="CHEBI:29067"/>
        <dbReference type="ChEBI" id="CHEBI:43474"/>
        <dbReference type="ChEBI" id="CHEBI:59918"/>
        <dbReference type="EC" id="3.6.1.7"/>
    </reaction>
</comment>
<evidence type="ECO:0000256" key="2">
    <source>
        <dbReference type="ARBA" id="ARBA00012150"/>
    </source>
</evidence>
<dbReference type="KEGG" id="wco:G7084_01020"/>
<accession>A0A6G8AY90</accession>
<sequence length="91" mass="10182">MEQAIRMKVYGLVQGVGFRWATRRLADQLGIVGFVINENDGSVLVEAQGEEFNLRKFITQIEIGPSNGTKVHHVKIASVGLNPDYTTFKIY</sequence>
<feature type="domain" description="Acylphosphatase-like" evidence="7">
    <location>
        <begin position="4"/>
        <end position="91"/>
    </location>
</feature>
<dbReference type="EC" id="3.6.1.7" evidence="2 5"/>
<dbReference type="PROSITE" id="PS51160">
    <property type="entry name" value="ACYLPHOSPHATASE_3"/>
    <property type="match status" value="1"/>
</dbReference>
<dbReference type="SUPFAM" id="SSF54975">
    <property type="entry name" value="Acylphosphatase/BLUF domain-like"/>
    <property type="match status" value="1"/>
</dbReference>
<keyword evidence="9" id="KW-1185">Reference proteome</keyword>
<evidence type="ECO:0000256" key="3">
    <source>
        <dbReference type="ARBA" id="ARBA00015991"/>
    </source>
</evidence>
<comment type="similarity">
    <text evidence="1 6">Belongs to the acylphosphatase family.</text>
</comment>
<dbReference type="GO" id="GO:0003998">
    <property type="term" value="F:acylphosphatase activity"/>
    <property type="evidence" value="ECO:0007669"/>
    <property type="project" value="UniProtKB-EC"/>
</dbReference>
<dbReference type="AlphaFoldDB" id="A0A6G8AY90"/>
<dbReference type="PANTHER" id="PTHR47268">
    <property type="entry name" value="ACYLPHOSPHATASE"/>
    <property type="match status" value="1"/>
</dbReference>
<dbReference type="InterPro" id="IPR017968">
    <property type="entry name" value="Acylphosphatase_CS"/>
</dbReference>
<dbReference type="Gene3D" id="3.30.70.100">
    <property type="match status" value="1"/>
</dbReference>
<feature type="active site" evidence="5">
    <location>
        <position position="37"/>
    </location>
</feature>
<dbReference type="PANTHER" id="PTHR47268:SF4">
    <property type="entry name" value="ACYLPHOSPHATASE"/>
    <property type="match status" value="1"/>
</dbReference>
<dbReference type="InterPro" id="IPR020456">
    <property type="entry name" value="Acylphosphatase"/>
</dbReference>
<evidence type="ECO:0000256" key="4">
    <source>
        <dbReference type="ARBA" id="ARBA00047645"/>
    </source>
</evidence>
<evidence type="ECO:0000313" key="8">
    <source>
        <dbReference type="EMBL" id="QIL50024.1"/>
    </source>
</evidence>
<dbReference type="Proteomes" id="UP000500741">
    <property type="component" value="Chromosome"/>
</dbReference>
<keyword evidence="5" id="KW-0378">Hydrolase</keyword>